<accession>A0A2G8SVH7</accession>
<reference evidence="1 2" key="1">
    <citation type="journal article" date="2015" name="Sci. Rep.">
        <title>Chromosome-level genome map provides insights into diverse defense mechanisms in the medicinal fungus Ganoderma sinense.</title>
        <authorList>
            <person name="Zhu Y."/>
            <person name="Xu J."/>
            <person name="Sun C."/>
            <person name="Zhou S."/>
            <person name="Xu H."/>
            <person name="Nelson D.R."/>
            <person name="Qian J."/>
            <person name="Song J."/>
            <person name="Luo H."/>
            <person name="Xiang L."/>
            <person name="Li Y."/>
            <person name="Xu Z."/>
            <person name="Ji A."/>
            <person name="Wang L."/>
            <person name="Lu S."/>
            <person name="Hayward A."/>
            <person name="Sun W."/>
            <person name="Li X."/>
            <person name="Schwartz D.C."/>
            <person name="Wang Y."/>
            <person name="Chen S."/>
        </authorList>
    </citation>
    <scope>NUCLEOTIDE SEQUENCE [LARGE SCALE GENOMIC DNA]</scope>
    <source>
        <strain evidence="1 2">ZZ0214-1</strain>
    </source>
</reference>
<name>A0A2G8SVH7_9APHY</name>
<keyword evidence="2" id="KW-1185">Reference proteome</keyword>
<comment type="caution">
    <text evidence="1">The sequence shown here is derived from an EMBL/GenBank/DDBJ whole genome shotgun (WGS) entry which is preliminary data.</text>
</comment>
<dbReference type="AlphaFoldDB" id="A0A2G8SVH7"/>
<dbReference type="Proteomes" id="UP000230002">
    <property type="component" value="Unassembled WGS sequence"/>
</dbReference>
<protein>
    <submittedName>
        <fullName evidence="1">Uncharacterized protein</fullName>
    </submittedName>
</protein>
<dbReference type="EMBL" id="AYKW01000001">
    <property type="protein sequence ID" value="PIL37713.1"/>
    <property type="molecule type" value="Genomic_DNA"/>
</dbReference>
<organism evidence="1 2">
    <name type="scientific">Ganoderma sinense ZZ0214-1</name>
    <dbReference type="NCBI Taxonomy" id="1077348"/>
    <lineage>
        <taxon>Eukaryota</taxon>
        <taxon>Fungi</taxon>
        <taxon>Dikarya</taxon>
        <taxon>Basidiomycota</taxon>
        <taxon>Agaricomycotina</taxon>
        <taxon>Agaricomycetes</taxon>
        <taxon>Polyporales</taxon>
        <taxon>Polyporaceae</taxon>
        <taxon>Ganoderma</taxon>
    </lineage>
</organism>
<evidence type="ECO:0000313" key="1">
    <source>
        <dbReference type="EMBL" id="PIL37713.1"/>
    </source>
</evidence>
<sequence>MTHIARILSLEALPRSLPIAFVPRRTGRLHSGEHHAQPIILGAEANTETILRDISNVVRVTNVVNASAPPLSPLDSAAVPEAEVLIDPDAVGDSDSGRVVLTPSFYTSQRIGNNYADDGHRACTALERQARVAGQ</sequence>
<proteinExistence type="predicted"/>
<gene>
    <name evidence="1" type="ORF">GSI_01407</name>
</gene>
<evidence type="ECO:0000313" key="2">
    <source>
        <dbReference type="Proteomes" id="UP000230002"/>
    </source>
</evidence>